<comment type="caution">
    <text evidence="5">The sequence shown here is derived from an EMBL/GenBank/DDBJ whole genome shotgun (WGS) entry which is preliminary data.</text>
</comment>
<feature type="compositionally biased region" description="Acidic residues" evidence="3">
    <location>
        <begin position="126"/>
        <end position="136"/>
    </location>
</feature>
<reference evidence="5" key="1">
    <citation type="submission" date="2021-02" db="EMBL/GenBank/DDBJ databases">
        <authorList>
            <person name="Nowell W R."/>
        </authorList>
    </citation>
    <scope>NUCLEOTIDE SEQUENCE</scope>
</reference>
<dbReference type="InterPro" id="IPR036028">
    <property type="entry name" value="SH3-like_dom_sf"/>
</dbReference>
<dbReference type="PANTHER" id="PTHR15176">
    <property type="entry name" value="NEPHROCYSTIN"/>
    <property type="match status" value="1"/>
</dbReference>
<dbReference type="InterPro" id="IPR001452">
    <property type="entry name" value="SH3_domain"/>
</dbReference>
<dbReference type="SMART" id="SM00326">
    <property type="entry name" value="SH3"/>
    <property type="match status" value="1"/>
</dbReference>
<dbReference type="SUPFAM" id="SSF50044">
    <property type="entry name" value="SH3-domain"/>
    <property type="match status" value="1"/>
</dbReference>
<dbReference type="PANTHER" id="PTHR15176:SF1">
    <property type="entry name" value="NEPHROCYSTIN-1"/>
    <property type="match status" value="1"/>
</dbReference>
<sequence length="767" mass="87873">MQKLLDEINQVKNDVEVYLDTQKKTSDGSQTEIRNFNENINDLRTRMDDMVKGSDSNWPVETFDRVKRDALDTLSNLSRRLHEFNQHFIETVDVDARPFAPTTGIEALASRLPLIKPEEATSASSSDEEVISDEESVVLPNNKKHGKSSSPQVVKFKEVSTSSEEDDSEDEDQSAEPHRKNFANDHNYQSRISTPLDKNMNPPPIQFHSSSSSSSLSRTSTQASVASNRHKLTTSNQIQEQSLTEDDDDDEPAGVDANLHQLRRTTYTPGTLFRVLQDFAGEENGDLAIYKGEHLTLVTQYDDDDWWLFKNAQTQREGLVPINYIQPSERAFNQSRQHQLIAQTSSASSLVNAFKTNNNIPSGFSASSLTSLVRKDRHKLSYMLIPKMTESNLTFADLHWQYDIDRICAYPATYKKVLNIKKCSKIPKITGANIEILNRCIRICLYDGSKIISNIHSSRMKISEKSNATDITESWIPYPFQTLPVIDEGSTFLFRSNEYHPSKSLYLLIELSQFCQSTINKETCEIACGWSMIPLSNDLNRPLHISGTMKYNECLQGGKFPEQNILLDSRYKTLRSNKRARIRFTLESREKYAEPIYDQLPLRSMIIPIDLVTILVFYRNELAYNKLQESAGFDGASSMPLHSIFLATFHRALDQPDIIYLFQRLFPTKAKLTTEQQRKEILRIYESSVYPLLFYRSLPLYDFHNRDKTSIQQRRKLILQVLGKYRKRRGGPPDVLELLLDPALTDKWAPFTIDEVCFSLQNFVLNS</sequence>
<evidence type="ECO:0000259" key="4">
    <source>
        <dbReference type="PROSITE" id="PS50002"/>
    </source>
</evidence>
<name>A0A814E0Z6_ADIRI</name>
<dbReference type="AlphaFoldDB" id="A0A814E0Z6"/>
<dbReference type="GO" id="GO:0090251">
    <property type="term" value="P:protein localization involved in establishment of planar polarity"/>
    <property type="evidence" value="ECO:0007669"/>
    <property type="project" value="TreeGrafter"/>
</dbReference>
<evidence type="ECO:0000256" key="1">
    <source>
        <dbReference type="ARBA" id="ARBA00022443"/>
    </source>
</evidence>
<organism evidence="5 6">
    <name type="scientific">Adineta ricciae</name>
    <name type="common">Rotifer</name>
    <dbReference type="NCBI Taxonomy" id="249248"/>
    <lineage>
        <taxon>Eukaryota</taxon>
        <taxon>Metazoa</taxon>
        <taxon>Spiralia</taxon>
        <taxon>Gnathifera</taxon>
        <taxon>Rotifera</taxon>
        <taxon>Eurotatoria</taxon>
        <taxon>Bdelloidea</taxon>
        <taxon>Adinetida</taxon>
        <taxon>Adinetidae</taxon>
        <taxon>Adineta</taxon>
    </lineage>
</organism>
<feature type="compositionally biased region" description="Acidic residues" evidence="3">
    <location>
        <begin position="163"/>
        <end position="174"/>
    </location>
</feature>
<keyword evidence="1 2" id="KW-0728">SH3 domain</keyword>
<feature type="compositionally biased region" description="Polar residues" evidence="3">
    <location>
        <begin position="184"/>
        <end position="193"/>
    </location>
</feature>
<feature type="compositionally biased region" description="Low complexity" evidence="3">
    <location>
        <begin position="209"/>
        <end position="224"/>
    </location>
</feature>
<accession>A0A814E0Z6</accession>
<dbReference type="EMBL" id="CAJNOR010000617">
    <property type="protein sequence ID" value="CAF0963158.1"/>
    <property type="molecule type" value="Genomic_DNA"/>
</dbReference>
<proteinExistence type="predicted"/>
<evidence type="ECO:0000256" key="2">
    <source>
        <dbReference type="PROSITE-ProRule" id="PRU00192"/>
    </source>
</evidence>
<feature type="domain" description="SH3" evidence="4">
    <location>
        <begin position="268"/>
        <end position="330"/>
    </location>
</feature>
<gene>
    <name evidence="5" type="ORF">XAT740_LOCUS11287</name>
</gene>
<evidence type="ECO:0000313" key="6">
    <source>
        <dbReference type="Proteomes" id="UP000663828"/>
    </source>
</evidence>
<protein>
    <recommendedName>
        <fullName evidence="4">SH3 domain-containing protein</fullName>
    </recommendedName>
</protein>
<evidence type="ECO:0000313" key="5">
    <source>
        <dbReference type="EMBL" id="CAF0963158.1"/>
    </source>
</evidence>
<keyword evidence="6" id="KW-1185">Reference proteome</keyword>
<dbReference type="Proteomes" id="UP000663828">
    <property type="component" value="Unassembled WGS sequence"/>
</dbReference>
<dbReference type="PROSITE" id="PS50002">
    <property type="entry name" value="SH3"/>
    <property type="match status" value="1"/>
</dbReference>
<dbReference type="GO" id="GO:0005737">
    <property type="term" value="C:cytoplasm"/>
    <property type="evidence" value="ECO:0007669"/>
    <property type="project" value="TreeGrafter"/>
</dbReference>
<dbReference type="Gene3D" id="2.30.30.40">
    <property type="entry name" value="SH3 Domains"/>
    <property type="match status" value="1"/>
</dbReference>
<dbReference type="Pfam" id="PF00018">
    <property type="entry name" value="SH3_1"/>
    <property type="match status" value="1"/>
</dbReference>
<feature type="region of interest" description="Disordered" evidence="3">
    <location>
        <begin position="119"/>
        <end position="262"/>
    </location>
</feature>
<dbReference type="InterPro" id="IPR039687">
    <property type="entry name" value="NPHP1"/>
</dbReference>
<feature type="compositionally biased region" description="Polar residues" evidence="3">
    <location>
        <begin position="233"/>
        <end position="242"/>
    </location>
</feature>
<evidence type="ECO:0000256" key="3">
    <source>
        <dbReference type="SAM" id="MobiDB-lite"/>
    </source>
</evidence>
<feature type="compositionally biased region" description="Acidic residues" evidence="3">
    <location>
        <begin position="243"/>
        <end position="253"/>
    </location>
</feature>
<dbReference type="GO" id="GO:0005929">
    <property type="term" value="C:cilium"/>
    <property type="evidence" value="ECO:0007669"/>
    <property type="project" value="TreeGrafter"/>
</dbReference>